<name>A0ABV9LVS4_9ALTE</name>
<sequence length="52" mass="5743">MKYIFLILGLVSVNAYSEIYKCEGKNGSVSFSDSPCPKEVAQEVIETQKQIG</sequence>
<evidence type="ECO:0000313" key="3">
    <source>
        <dbReference type="Proteomes" id="UP001595897"/>
    </source>
</evidence>
<dbReference type="Pfam" id="PF13511">
    <property type="entry name" value="DUF4124"/>
    <property type="match status" value="1"/>
</dbReference>
<gene>
    <name evidence="2" type="ORF">ACFO4O_10635</name>
</gene>
<accession>A0ABV9LVS4</accession>
<comment type="caution">
    <text evidence="2">The sequence shown here is derived from an EMBL/GenBank/DDBJ whole genome shotgun (WGS) entry which is preliminary data.</text>
</comment>
<evidence type="ECO:0000259" key="1">
    <source>
        <dbReference type="Pfam" id="PF13511"/>
    </source>
</evidence>
<dbReference type="Proteomes" id="UP001595897">
    <property type="component" value="Unassembled WGS sequence"/>
</dbReference>
<keyword evidence="3" id="KW-1185">Reference proteome</keyword>
<protein>
    <submittedName>
        <fullName evidence="2">DUF4124 domain-containing protein</fullName>
    </submittedName>
</protein>
<feature type="domain" description="DUF4124" evidence="1">
    <location>
        <begin position="8"/>
        <end position="49"/>
    </location>
</feature>
<reference evidence="3" key="1">
    <citation type="journal article" date="2019" name="Int. J. Syst. Evol. Microbiol.">
        <title>The Global Catalogue of Microorganisms (GCM) 10K type strain sequencing project: providing services to taxonomists for standard genome sequencing and annotation.</title>
        <authorList>
            <consortium name="The Broad Institute Genomics Platform"/>
            <consortium name="The Broad Institute Genome Sequencing Center for Infectious Disease"/>
            <person name="Wu L."/>
            <person name="Ma J."/>
        </authorList>
    </citation>
    <scope>NUCLEOTIDE SEQUENCE [LARGE SCALE GENOMIC DNA]</scope>
    <source>
        <strain evidence="3">KACC 12507</strain>
    </source>
</reference>
<dbReference type="EMBL" id="JBHSGU010000002">
    <property type="protein sequence ID" value="MFC4700617.1"/>
    <property type="molecule type" value="Genomic_DNA"/>
</dbReference>
<organism evidence="2 3">
    <name type="scientific">Glaciecola siphonariae</name>
    <dbReference type="NCBI Taxonomy" id="521012"/>
    <lineage>
        <taxon>Bacteria</taxon>
        <taxon>Pseudomonadati</taxon>
        <taxon>Pseudomonadota</taxon>
        <taxon>Gammaproteobacteria</taxon>
        <taxon>Alteromonadales</taxon>
        <taxon>Alteromonadaceae</taxon>
        <taxon>Glaciecola</taxon>
    </lineage>
</organism>
<evidence type="ECO:0000313" key="2">
    <source>
        <dbReference type="EMBL" id="MFC4700617.1"/>
    </source>
</evidence>
<proteinExistence type="predicted"/>
<dbReference type="RefSeq" id="WP_382408169.1">
    <property type="nucleotide sequence ID" value="NZ_JBHSGU010000002.1"/>
</dbReference>
<dbReference type="InterPro" id="IPR025392">
    <property type="entry name" value="DUF4124"/>
</dbReference>